<dbReference type="Pfam" id="PF13456">
    <property type="entry name" value="RVT_3"/>
    <property type="match status" value="1"/>
</dbReference>
<dbReference type="CDD" id="cd06222">
    <property type="entry name" value="RNase_H_like"/>
    <property type="match status" value="1"/>
</dbReference>
<evidence type="ECO:0000313" key="3">
    <source>
        <dbReference type="Proteomes" id="UP001428341"/>
    </source>
</evidence>
<name>A0AAP0ML38_9ROSI</name>
<reference evidence="2 3" key="1">
    <citation type="submission" date="2024-05" db="EMBL/GenBank/DDBJ databases">
        <title>Haplotype-resolved chromosome-level genome assembly of Huyou (Citrus changshanensis).</title>
        <authorList>
            <person name="Miao C."/>
            <person name="Chen W."/>
            <person name="Wu Y."/>
            <person name="Wang L."/>
            <person name="Zhao S."/>
            <person name="Grierson D."/>
            <person name="Xu C."/>
            <person name="Chen K."/>
        </authorList>
    </citation>
    <scope>NUCLEOTIDE SEQUENCE [LARGE SCALE GENOMIC DNA]</scope>
    <source>
        <strain evidence="2">01-14</strain>
        <tissue evidence="2">Leaf</tissue>
    </source>
</reference>
<dbReference type="GO" id="GO:0004523">
    <property type="term" value="F:RNA-DNA hybrid ribonuclease activity"/>
    <property type="evidence" value="ECO:0007669"/>
    <property type="project" value="InterPro"/>
</dbReference>
<gene>
    <name evidence="2" type="ORF">WN944_006459</name>
</gene>
<feature type="domain" description="RNase H type-1" evidence="1">
    <location>
        <begin position="93"/>
        <end position="193"/>
    </location>
</feature>
<dbReference type="InterPro" id="IPR012337">
    <property type="entry name" value="RNaseH-like_sf"/>
</dbReference>
<dbReference type="InterPro" id="IPR052929">
    <property type="entry name" value="RNase_H-like_EbsB-rel"/>
</dbReference>
<dbReference type="EMBL" id="JBCGBO010000003">
    <property type="protein sequence ID" value="KAK9214467.1"/>
    <property type="molecule type" value="Genomic_DNA"/>
</dbReference>
<dbReference type="SUPFAM" id="SSF53098">
    <property type="entry name" value="Ribonuclease H-like"/>
    <property type="match status" value="1"/>
</dbReference>
<organism evidence="2 3">
    <name type="scientific">Citrus x changshan-huyou</name>
    <dbReference type="NCBI Taxonomy" id="2935761"/>
    <lineage>
        <taxon>Eukaryota</taxon>
        <taxon>Viridiplantae</taxon>
        <taxon>Streptophyta</taxon>
        <taxon>Embryophyta</taxon>
        <taxon>Tracheophyta</taxon>
        <taxon>Spermatophyta</taxon>
        <taxon>Magnoliopsida</taxon>
        <taxon>eudicotyledons</taxon>
        <taxon>Gunneridae</taxon>
        <taxon>Pentapetalae</taxon>
        <taxon>rosids</taxon>
        <taxon>malvids</taxon>
        <taxon>Sapindales</taxon>
        <taxon>Rutaceae</taxon>
        <taxon>Aurantioideae</taxon>
        <taxon>Citrus</taxon>
    </lineage>
</organism>
<evidence type="ECO:0000259" key="1">
    <source>
        <dbReference type="Pfam" id="PF13456"/>
    </source>
</evidence>
<dbReference type="PANTHER" id="PTHR47074:SF73">
    <property type="entry name" value="OS04G0448401 PROTEIN"/>
    <property type="match status" value="1"/>
</dbReference>
<dbReference type="InterPro" id="IPR044730">
    <property type="entry name" value="RNase_H-like_dom_plant"/>
</dbReference>
<dbReference type="InterPro" id="IPR036397">
    <property type="entry name" value="RNaseH_sf"/>
</dbReference>
<protein>
    <recommendedName>
        <fullName evidence="1">RNase H type-1 domain-containing protein</fullName>
    </recommendedName>
</protein>
<comment type="caution">
    <text evidence="2">The sequence shown here is derived from an EMBL/GenBank/DDBJ whole genome shotgun (WGS) entry which is preliminary data.</text>
</comment>
<keyword evidence="3" id="KW-1185">Reference proteome</keyword>
<dbReference type="Proteomes" id="UP001428341">
    <property type="component" value="Unassembled WGS sequence"/>
</dbReference>
<proteinExistence type="predicted"/>
<dbReference type="InterPro" id="IPR002156">
    <property type="entry name" value="RNaseH_domain"/>
</dbReference>
<dbReference type="PANTHER" id="PTHR47074">
    <property type="entry name" value="BNAC02G40300D PROTEIN"/>
    <property type="match status" value="1"/>
</dbReference>
<evidence type="ECO:0000313" key="2">
    <source>
        <dbReference type="EMBL" id="KAK9214467.1"/>
    </source>
</evidence>
<dbReference type="Gene3D" id="3.30.420.10">
    <property type="entry name" value="Ribonuclease H-like superfamily/Ribonuclease H"/>
    <property type="match status" value="1"/>
</dbReference>
<dbReference type="AlphaFoldDB" id="A0AAP0ML38"/>
<accession>A0AAP0ML38</accession>
<dbReference type="GO" id="GO:0003676">
    <property type="term" value="F:nucleic acid binding"/>
    <property type="evidence" value="ECO:0007669"/>
    <property type="project" value="InterPro"/>
</dbReference>
<sequence>MEFSNLTTHITSILTEEEFEEWVVFCWSIWLARNHLIYDKAITESQTIVVRAANVVNSFRADTLQCGTSKSIKPNTPSPGWQSPPSPWYKVNVYATVSSAKGRAGIGVLVRNSTGNVMAASICTMIFSRDKEFVEAVAVHKGLQLVMDIGLAPVIIKSDSLNVVNLISNKIHSRCEVGWLISDIQEVLSSSESSF</sequence>